<dbReference type="AlphaFoldDB" id="B4D7I6"/>
<evidence type="ECO:0000313" key="3">
    <source>
        <dbReference type="Proteomes" id="UP000005824"/>
    </source>
</evidence>
<evidence type="ECO:0000313" key="2">
    <source>
        <dbReference type="EMBL" id="EDY17603.1"/>
    </source>
</evidence>
<dbReference type="Proteomes" id="UP000005824">
    <property type="component" value="Unassembled WGS sequence"/>
</dbReference>
<name>B4D7I6_9BACT</name>
<evidence type="ECO:0000259" key="1">
    <source>
        <dbReference type="Pfam" id="PF04230"/>
    </source>
</evidence>
<dbReference type="Pfam" id="PF04230">
    <property type="entry name" value="PS_pyruv_trans"/>
    <property type="match status" value="1"/>
</dbReference>
<dbReference type="InterPro" id="IPR007345">
    <property type="entry name" value="Polysacch_pyruvyl_Trfase"/>
</dbReference>
<dbReference type="EMBL" id="ABVL01000018">
    <property type="protein sequence ID" value="EDY17603.1"/>
    <property type="molecule type" value="Genomic_DNA"/>
</dbReference>
<proteinExistence type="predicted"/>
<accession>B4D7I6</accession>
<sequence length="247" mass="28168">MTFQVHRYRKTWNIGDAIQTIALERLLPAVSYVWRDLDTPAEDIPFIVNGWLGNNQPPVTNPNCLFAGVYVHSNEHNYRWIGNSRFSEVGARDPATVMWCADRKIRATLIGCATLSFDPYTGPRSGIYAVDAKGAEGTAICHDIGDMEWDAQLSLARELLQRYRCAELVTTSRLHVALPCLAFGTPVIIQDPMRWGNRERNRRFSILDAVGARYDTPFVQDVSAWRQRYISFLERHLGIRITPRPFV</sequence>
<dbReference type="InParanoid" id="B4D7I6"/>
<comment type="caution">
    <text evidence="2">The sequence shown here is derived from an EMBL/GenBank/DDBJ whole genome shotgun (WGS) entry which is preliminary data.</text>
</comment>
<dbReference type="STRING" id="497964.CfE428DRAFT_4901"/>
<feature type="domain" description="Polysaccharide pyruvyl transferase" evidence="1">
    <location>
        <begin position="76"/>
        <end position="188"/>
    </location>
</feature>
<keyword evidence="3" id="KW-1185">Reference proteome</keyword>
<dbReference type="RefSeq" id="WP_006982222.1">
    <property type="nucleotide sequence ID" value="NZ_ABVL01000018.1"/>
</dbReference>
<reference evidence="2 3" key="1">
    <citation type="journal article" date="2011" name="J. Bacteriol.">
        <title>Genome sequence of Chthoniobacter flavus Ellin428, an aerobic heterotrophic soil bacterium.</title>
        <authorList>
            <person name="Kant R."/>
            <person name="van Passel M.W."/>
            <person name="Palva A."/>
            <person name="Lucas S."/>
            <person name="Lapidus A."/>
            <person name="Glavina Del Rio T."/>
            <person name="Dalin E."/>
            <person name="Tice H."/>
            <person name="Bruce D."/>
            <person name="Goodwin L."/>
            <person name="Pitluck S."/>
            <person name="Larimer F.W."/>
            <person name="Land M.L."/>
            <person name="Hauser L."/>
            <person name="Sangwan P."/>
            <person name="de Vos W.M."/>
            <person name="Janssen P.H."/>
            <person name="Smidt H."/>
        </authorList>
    </citation>
    <scope>NUCLEOTIDE SEQUENCE [LARGE SCALE GENOMIC DNA]</scope>
    <source>
        <strain evidence="2 3">Ellin428</strain>
    </source>
</reference>
<organism evidence="2 3">
    <name type="scientific">Chthoniobacter flavus Ellin428</name>
    <dbReference type="NCBI Taxonomy" id="497964"/>
    <lineage>
        <taxon>Bacteria</taxon>
        <taxon>Pseudomonadati</taxon>
        <taxon>Verrucomicrobiota</taxon>
        <taxon>Spartobacteria</taxon>
        <taxon>Chthoniobacterales</taxon>
        <taxon>Chthoniobacteraceae</taxon>
        <taxon>Chthoniobacter</taxon>
    </lineage>
</organism>
<gene>
    <name evidence="2" type="ORF">CfE428DRAFT_4901</name>
</gene>
<protein>
    <recommendedName>
        <fullName evidence="1">Polysaccharide pyruvyl transferase domain-containing protein</fullName>
    </recommendedName>
</protein>
<dbReference type="eggNOG" id="COG3774">
    <property type="taxonomic scope" value="Bacteria"/>
</dbReference>